<keyword evidence="3" id="KW-1185">Reference proteome</keyword>
<dbReference type="PANTHER" id="PTHR38659">
    <property type="entry name" value="METAL-DEPENDENT PHOSPHOHYDROLASE"/>
    <property type="match status" value="1"/>
</dbReference>
<dbReference type="PANTHER" id="PTHR38659:SF2">
    <property type="entry name" value="HDIG DOMAIN PROTEIN"/>
    <property type="match status" value="1"/>
</dbReference>
<evidence type="ECO:0000313" key="2">
    <source>
        <dbReference type="EMBL" id="BDU69333.1"/>
    </source>
</evidence>
<protein>
    <submittedName>
        <fullName evidence="2">HDIG domain-containing protein</fullName>
    </submittedName>
</protein>
<feature type="domain" description="HD" evidence="1">
    <location>
        <begin position="22"/>
        <end position="92"/>
    </location>
</feature>
<dbReference type="RefSeq" id="WP_286355973.1">
    <property type="nucleotide sequence ID" value="NZ_AP027079.1"/>
</dbReference>
<dbReference type="SUPFAM" id="SSF109604">
    <property type="entry name" value="HD-domain/PDEase-like"/>
    <property type="match status" value="1"/>
</dbReference>
<evidence type="ECO:0000259" key="1">
    <source>
        <dbReference type="Pfam" id="PF01966"/>
    </source>
</evidence>
<organism evidence="2 3">
    <name type="scientific">Geothrix oryzae</name>
    <dbReference type="NCBI Taxonomy" id="2927975"/>
    <lineage>
        <taxon>Bacteria</taxon>
        <taxon>Pseudomonadati</taxon>
        <taxon>Acidobacteriota</taxon>
        <taxon>Holophagae</taxon>
        <taxon>Holophagales</taxon>
        <taxon>Holophagaceae</taxon>
        <taxon>Geothrix</taxon>
    </lineage>
</organism>
<proteinExistence type="predicted"/>
<reference evidence="3" key="1">
    <citation type="journal article" date="2023" name="Int. J. Syst. Evol. Microbiol.">
        <title>Mesoterricola silvestris gen. nov., sp. nov., Mesoterricola sediminis sp. nov., Geothrix oryzae sp. nov., Geothrix edaphica sp. nov., Geothrix rubra sp. nov., and Geothrix limicola sp. nov., six novel members of Acidobacteriota isolated from soils.</title>
        <authorList>
            <person name="Itoh H."/>
            <person name="Sugisawa Y."/>
            <person name="Mise K."/>
            <person name="Xu Z."/>
            <person name="Kuniyasu M."/>
            <person name="Ushijima N."/>
            <person name="Kawano K."/>
            <person name="Kobayashi E."/>
            <person name="Shiratori Y."/>
            <person name="Masuda Y."/>
            <person name="Senoo K."/>
        </authorList>
    </citation>
    <scope>NUCLEOTIDE SEQUENCE [LARGE SCALE GENOMIC DNA]</scope>
    <source>
        <strain evidence="3">Red222</strain>
    </source>
</reference>
<accession>A0ABN6UWY9</accession>
<sequence>MLTRDEGWQLLCEWTPSAKLRIHARAVELVMRDLAGRLGENVERFGLAGLLHDADYDTWPEEHPTRIVAWLRERGETDLAHAVSAHYTRWGVPYDHLLDKALLASDEITGFVMACALVRPTRTEGLEPKSVKKKLKDKAFAAGVDRFEVAEGLRMLIEARGGTEEEHLARIIAVLHEHREELGLS</sequence>
<evidence type="ECO:0000313" key="3">
    <source>
        <dbReference type="Proteomes" id="UP001242010"/>
    </source>
</evidence>
<dbReference type="Pfam" id="PF01966">
    <property type="entry name" value="HD"/>
    <property type="match status" value="1"/>
</dbReference>
<dbReference type="Proteomes" id="UP001242010">
    <property type="component" value="Chromosome"/>
</dbReference>
<name>A0ABN6UWY9_9BACT</name>
<dbReference type="Gene3D" id="1.10.3210.10">
    <property type="entry name" value="Hypothetical protein af1432"/>
    <property type="match status" value="1"/>
</dbReference>
<dbReference type="InterPro" id="IPR006674">
    <property type="entry name" value="HD_domain"/>
</dbReference>
<gene>
    <name evidence="2" type="ORF">GETHOR_14340</name>
</gene>
<dbReference type="EMBL" id="AP027079">
    <property type="protein sequence ID" value="BDU69333.1"/>
    <property type="molecule type" value="Genomic_DNA"/>
</dbReference>